<evidence type="ECO:0000313" key="2">
    <source>
        <dbReference type="Proteomes" id="UP000324222"/>
    </source>
</evidence>
<accession>A0A5B7H375</accession>
<dbReference type="EMBL" id="VSRR010020967">
    <property type="protein sequence ID" value="MPC63558.1"/>
    <property type="molecule type" value="Genomic_DNA"/>
</dbReference>
<protein>
    <submittedName>
        <fullName evidence="1">Uncharacterized protein</fullName>
    </submittedName>
</protein>
<organism evidence="1 2">
    <name type="scientific">Portunus trituberculatus</name>
    <name type="common">Swimming crab</name>
    <name type="synonym">Neptunus trituberculatus</name>
    <dbReference type="NCBI Taxonomy" id="210409"/>
    <lineage>
        <taxon>Eukaryota</taxon>
        <taxon>Metazoa</taxon>
        <taxon>Ecdysozoa</taxon>
        <taxon>Arthropoda</taxon>
        <taxon>Crustacea</taxon>
        <taxon>Multicrustacea</taxon>
        <taxon>Malacostraca</taxon>
        <taxon>Eumalacostraca</taxon>
        <taxon>Eucarida</taxon>
        <taxon>Decapoda</taxon>
        <taxon>Pleocyemata</taxon>
        <taxon>Brachyura</taxon>
        <taxon>Eubrachyura</taxon>
        <taxon>Portunoidea</taxon>
        <taxon>Portunidae</taxon>
        <taxon>Portuninae</taxon>
        <taxon>Portunus</taxon>
    </lineage>
</organism>
<keyword evidence="2" id="KW-1185">Reference proteome</keyword>
<evidence type="ECO:0000313" key="1">
    <source>
        <dbReference type="EMBL" id="MPC63558.1"/>
    </source>
</evidence>
<dbReference type="Proteomes" id="UP000324222">
    <property type="component" value="Unassembled WGS sequence"/>
</dbReference>
<gene>
    <name evidence="1" type="ORF">E2C01_057657</name>
</gene>
<reference evidence="1 2" key="1">
    <citation type="submission" date="2019-05" db="EMBL/GenBank/DDBJ databases">
        <title>Another draft genome of Portunus trituberculatus and its Hox gene families provides insights of decapod evolution.</title>
        <authorList>
            <person name="Jeong J.-H."/>
            <person name="Song I."/>
            <person name="Kim S."/>
            <person name="Choi T."/>
            <person name="Kim D."/>
            <person name="Ryu S."/>
            <person name="Kim W."/>
        </authorList>
    </citation>
    <scope>NUCLEOTIDE SEQUENCE [LARGE SCALE GENOMIC DNA]</scope>
    <source>
        <tissue evidence="1">Muscle</tissue>
    </source>
</reference>
<comment type="caution">
    <text evidence="1">The sequence shown here is derived from an EMBL/GenBank/DDBJ whole genome shotgun (WGS) entry which is preliminary data.</text>
</comment>
<sequence length="92" mass="10502">MEKGEIYKGPTLVTFPPTTPYPSPPSLDTHTYTLLVTSRTTRPRPTVPADPTHTHLYQTDPAQLHQISTHHTNIFLLQHYLIISSHYIEVEI</sequence>
<dbReference type="AlphaFoldDB" id="A0A5B7H375"/>
<proteinExistence type="predicted"/>
<name>A0A5B7H375_PORTR</name>